<dbReference type="AlphaFoldDB" id="A0A9P6JKR3"/>
<dbReference type="InterPro" id="IPR012337">
    <property type="entry name" value="RNaseH-like_sf"/>
</dbReference>
<dbReference type="GO" id="GO:0003676">
    <property type="term" value="F:nucleic acid binding"/>
    <property type="evidence" value="ECO:0007669"/>
    <property type="project" value="InterPro"/>
</dbReference>
<name>A0A9P6JKR3_9AGAR</name>
<feature type="region of interest" description="Disordered" evidence="1">
    <location>
        <begin position="1"/>
        <end position="37"/>
    </location>
</feature>
<proteinExistence type="predicted"/>
<protein>
    <recommendedName>
        <fullName evidence="4">RNase H type-1 domain-containing protein</fullName>
    </recommendedName>
</protein>
<reference evidence="2" key="1">
    <citation type="submission" date="2020-11" db="EMBL/GenBank/DDBJ databases">
        <authorList>
            <consortium name="DOE Joint Genome Institute"/>
            <person name="Ahrendt S."/>
            <person name="Riley R."/>
            <person name="Andreopoulos W."/>
            <person name="Labutti K."/>
            <person name="Pangilinan J."/>
            <person name="Ruiz-Duenas F.J."/>
            <person name="Barrasa J.M."/>
            <person name="Sanchez-Garcia M."/>
            <person name="Camarero S."/>
            <person name="Miyauchi S."/>
            <person name="Serrano A."/>
            <person name="Linde D."/>
            <person name="Babiker R."/>
            <person name="Drula E."/>
            <person name="Ayuso-Fernandez I."/>
            <person name="Pacheco R."/>
            <person name="Padilla G."/>
            <person name="Ferreira P."/>
            <person name="Barriuso J."/>
            <person name="Kellner H."/>
            <person name="Castanera R."/>
            <person name="Alfaro M."/>
            <person name="Ramirez L."/>
            <person name="Pisabarro A.G."/>
            <person name="Kuo A."/>
            <person name="Tritt A."/>
            <person name="Lipzen A."/>
            <person name="He G."/>
            <person name="Yan M."/>
            <person name="Ng V."/>
            <person name="Cullen D."/>
            <person name="Martin F."/>
            <person name="Rosso M.-N."/>
            <person name="Henrissat B."/>
            <person name="Hibbett D."/>
            <person name="Martinez A.T."/>
            <person name="Grigoriev I.V."/>
        </authorList>
    </citation>
    <scope>NUCLEOTIDE SEQUENCE</scope>
    <source>
        <strain evidence="2">CBS 506.95</strain>
    </source>
</reference>
<sequence length="388" mass="42501">YHTSKDVLRFERPDGTGTPPPWYAGASNSRGSDPLASLPLEGVFHTLKTPPSSVASSQNGSPDPLDLIGSHARRLDIHPPGHVTPESRFSGRPGSPAEHVTQLGKQVLGASCFRGGAPSPPLYDGDFITWTHPDGPSLDGPDHTPETPPDWDKNKRGWLGAVARPLEQIASGQSGGLKWDKWNLVWVPLDTPLLTYEDIIAEPEKHGILFSHANKHMSRRLRTHRADWSDYSGSPAQLKDKYEELLAFYMDKPGVYYCGVDGAVPKQRKYQASACALVYKGSKRIKAIRQPAGKLTSTDAELQAICMAVAECVVLDNCQHIVIFTDSLNASKRALDTSTHAFQALSLSVCKNLCMWASFFDNDPPILDFIHVPSALAWGPQHAAHKYI</sequence>
<evidence type="ECO:0000313" key="3">
    <source>
        <dbReference type="Proteomes" id="UP000807306"/>
    </source>
</evidence>
<evidence type="ECO:0000313" key="2">
    <source>
        <dbReference type="EMBL" id="KAF9524193.1"/>
    </source>
</evidence>
<dbReference type="Proteomes" id="UP000807306">
    <property type="component" value="Unassembled WGS sequence"/>
</dbReference>
<evidence type="ECO:0008006" key="4">
    <source>
        <dbReference type="Google" id="ProtNLM"/>
    </source>
</evidence>
<feature type="non-terminal residue" evidence="2">
    <location>
        <position position="1"/>
    </location>
</feature>
<dbReference type="Gene3D" id="3.30.420.10">
    <property type="entry name" value="Ribonuclease H-like superfamily/Ribonuclease H"/>
    <property type="match status" value="1"/>
</dbReference>
<feature type="compositionally biased region" description="Basic and acidic residues" evidence="1">
    <location>
        <begin position="1"/>
        <end position="14"/>
    </location>
</feature>
<comment type="caution">
    <text evidence="2">The sequence shown here is derived from an EMBL/GenBank/DDBJ whole genome shotgun (WGS) entry which is preliminary data.</text>
</comment>
<feature type="region of interest" description="Disordered" evidence="1">
    <location>
        <begin position="131"/>
        <end position="154"/>
    </location>
</feature>
<dbReference type="EMBL" id="MU157903">
    <property type="protein sequence ID" value="KAF9524193.1"/>
    <property type="molecule type" value="Genomic_DNA"/>
</dbReference>
<dbReference type="InterPro" id="IPR036397">
    <property type="entry name" value="RNaseH_sf"/>
</dbReference>
<dbReference type="SUPFAM" id="SSF53098">
    <property type="entry name" value="Ribonuclease H-like"/>
    <property type="match status" value="1"/>
</dbReference>
<gene>
    <name evidence="2" type="ORF">CPB83DRAFT_898149</name>
</gene>
<evidence type="ECO:0000256" key="1">
    <source>
        <dbReference type="SAM" id="MobiDB-lite"/>
    </source>
</evidence>
<keyword evidence="3" id="KW-1185">Reference proteome</keyword>
<dbReference type="OrthoDB" id="3010827at2759"/>
<accession>A0A9P6JKR3</accession>
<organism evidence="2 3">
    <name type="scientific">Crepidotus variabilis</name>
    <dbReference type="NCBI Taxonomy" id="179855"/>
    <lineage>
        <taxon>Eukaryota</taxon>
        <taxon>Fungi</taxon>
        <taxon>Dikarya</taxon>
        <taxon>Basidiomycota</taxon>
        <taxon>Agaricomycotina</taxon>
        <taxon>Agaricomycetes</taxon>
        <taxon>Agaricomycetidae</taxon>
        <taxon>Agaricales</taxon>
        <taxon>Agaricineae</taxon>
        <taxon>Crepidotaceae</taxon>
        <taxon>Crepidotus</taxon>
    </lineage>
</organism>
<feature type="region of interest" description="Disordered" evidence="1">
    <location>
        <begin position="75"/>
        <end position="99"/>
    </location>
</feature>
<feature type="compositionally biased region" description="Basic and acidic residues" evidence="1">
    <location>
        <begin position="140"/>
        <end position="154"/>
    </location>
</feature>